<reference evidence="1" key="1">
    <citation type="submission" date="2016-12" db="EMBL/GenBank/DDBJ databases">
        <title>Whole genome sequencing of Sphingomonas koreensis.</title>
        <authorList>
            <person name="Conlan S."/>
            <person name="Thomas P.J."/>
            <person name="Mullikin J."/>
            <person name="Palmore T.N."/>
            <person name="Frank K.M."/>
            <person name="Segre J.A."/>
        </authorList>
    </citation>
    <scope>NUCLEOTIDE SEQUENCE</scope>
    <source>
        <strain evidence="1">ABOJV</strain>
    </source>
</reference>
<evidence type="ECO:0000313" key="1">
    <source>
        <dbReference type="EMBL" id="APR52040.1"/>
    </source>
</evidence>
<protein>
    <submittedName>
        <fullName evidence="2">DUF736 domain-containing protein</fullName>
    </submittedName>
</protein>
<name>A0A1L6J8Z9_9SPHN</name>
<dbReference type="Proteomes" id="UP000185161">
    <property type="component" value="Chromosome"/>
</dbReference>
<dbReference type="EMBL" id="QQWO01000001">
    <property type="protein sequence ID" value="RSV07925.1"/>
    <property type="molecule type" value="Genomic_DNA"/>
</dbReference>
<evidence type="ECO:0000313" key="2">
    <source>
        <dbReference type="EMBL" id="RSV07925.1"/>
    </source>
</evidence>
<dbReference type="Proteomes" id="UP000286681">
    <property type="component" value="Unassembled WGS sequence"/>
</dbReference>
<evidence type="ECO:0000313" key="3">
    <source>
        <dbReference type="Proteomes" id="UP000185161"/>
    </source>
</evidence>
<dbReference type="EMBL" id="CP018820">
    <property type="protein sequence ID" value="APR52040.1"/>
    <property type="molecule type" value="Genomic_DNA"/>
</dbReference>
<dbReference type="AlphaFoldDB" id="A0A1L6J8Z9"/>
<organism evidence="1 3">
    <name type="scientific">Sphingomonas koreensis</name>
    <dbReference type="NCBI Taxonomy" id="93064"/>
    <lineage>
        <taxon>Bacteria</taxon>
        <taxon>Pseudomonadati</taxon>
        <taxon>Pseudomonadota</taxon>
        <taxon>Alphaproteobacteria</taxon>
        <taxon>Sphingomonadales</taxon>
        <taxon>Sphingomonadaceae</taxon>
        <taxon>Sphingomonas</taxon>
    </lineage>
</organism>
<dbReference type="InterPro" id="IPR007948">
    <property type="entry name" value="DUF736"/>
</dbReference>
<dbReference type="Pfam" id="PF05284">
    <property type="entry name" value="DUF736"/>
    <property type="match status" value="1"/>
</dbReference>
<dbReference type="KEGG" id="skr:BRX40_05960"/>
<reference evidence="3" key="2">
    <citation type="submission" date="2016-12" db="EMBL/GenBank/DDBJ databases">
        <title>Whole genome sequencing of Sphingomonas sp. ABOJV.</title>
        <authorList>
            <person name="Conlan S."/>
            <person name="Thomas P.J."/>
            <person name="Mullikin J."/>
            <person name="Palmore T.N."/>
            <person name="Frank K.M."/>
            <person name="Segre J.A."/>
        </authorList>
    </citation>
    <scope>NUCLEOTIDE SEQUENCE [LARGE SCALE GENOMIC DNA]</scope>
    <source>
        <strain evidence="3">ABOJV</strain>
    </source>
</reference>
<dbReference type="OrthoDB" id="9800788at2"/>
<gene>
    <name evidence="1" type="ORF">BRX40_05960</name>
    <name evidence="2" type="ORF">CA257_00055</name>
</gene>
<evidence type="ECO:0000313" key="4">
    <source>
        <dbReference type="Proteomes" id="UP000286681"/>
    </source>
</evidence>
<proteinExistence type="predicted"/>
<keyword evidence="3" id="KW-1185">Reference proteome</keyword>
<accession>A0A1L6J8Z9</accession>
<reference evidence="2 4" key="3">
    <citation type="submission" date="2018-07" db="EMBL/GenBank/DDBJ databases">
        <title>Genomic and Epidemiologic Investigation of an Indolent Hospital Outbreak.</title>
        <authorList>
            <person name="Johnson R.C."/>
            <person name="Deming C."/>
            <person name="Conlan S."/>
            <person name="Zellmer C.J."/>
            <person name="Michelin A.V."/>
            <person name="Lee-Lin S."/>
            <person name="Thomas P.J."/>
            <person name="Park M."/>
            <person name="Weingarten R.A."/>
            <person name="Less J."/>
            <person name="Dekker J.P."/>
            <person name="Frank K.M."/>
            <person name="Musser K.A."/>
            <person name="Mcquiston J.R."/>
            <person name="Henderson D.K."/>
            <person name="Lau A.F."/>
            <person name="Palmore T.N."/>
            <person name="Segre J.A."/>
        </authorList>
    </citation>
    <scope>NUCLEOTIDE SEQUENCE [LARGE SCALE GENOMIC DNA]</scope>
    <source>
        <strain evidence="2 4">SK-NIH.Env10_0317</strain>
    </source>
</reference>
<sequence length="99" mass="11098">MICGNFKATDRGFHGEIRFFGLSEKVEILRIGDKASDKSPDYRIVAADDERVEFGVGWLKATKDQKPYASLKLNPVLAPDVHLRLVSTETTGKFELKVD</sequence>